<dbReference type="Proteomes" id="UP001567350">
    <property type="component" value="Unassembled WGS sequence"/>
</dbReference>
<organism evidence="1 2">
    <name type="scientific">Comamonas jiangduensis</name>
    <dbReference type="NCBI Taxonomy" id="1194168"/>
    <lineage>
        <taxon>Bacteria</taxon>
        <taxon>Pseudomonadati</taxon>
        <taxon>Pseudomonadota</taxon>
        <taxon>Betaproteobacteria</taxon>
        <taxon>Burkholderiales</taxon>
        <taxon>Comamonadaceae</taxon>
        <taxon>Comamonas</taxon>
    </lineage>
</organism>
<evidence type="ECO:0000313" key="1">
    <source>
        <dbReference type="EMBL" id="MEZ2739131.1"/>
    </source>
</evidence>
<sequence length="80" mass="9070">MSSPTIQKEKTCTRCSESWPADAEFFATDRTKEDGLHDQCKACRVDCYYNRRNFGQLTKNLCGVFTALVTKQEQAALANQ</sequence>
<gene>
    <name evidence="1" type="ORF">ACBP88_06580</name>
</gene>
<comment type="caution">
    <text evidence="1">The sequence shown here is derived from an EMBL/GenBank/DDBJ whole genome shotgun (WGS) entry which is preliminary data.</text>
</comment>
<reference evidence="1 2" key="1">
    <citation type="submission" date="2024-08" db="EMBL/GenBank/DDBJ databases">
        <authorList>
            <person name="Feng Z."/>
            <person name="Ronholm J."/>
        </authorList>
    </citation>
    <scope>NUCLEOTIDE SEQUENCE [LARGE SCALE GENOMIC DNA]</scope>
    <source>
        <strain evidence="1 2">4-AB0-8</strain>
    </source>
</reference>
<keyword evidence="2" id="KW-1185">Reference proteome</keyword>
<dbReference type="EMBL" id="JBGJLR010000005">
    <property type="protein sequence ID" value="MEZ2739131.1"/>
    <property type="molecule type" value="Genomic_DNA"/>
</dbReference>
<accession>A0ABV4IBA0</accession>
<dbReference type="RefSeq" id="WP_370891587.1">
    <property type="nucleotide sequence ID" value="NZ_JBGJLR010000005.1"/>
</dbReference>
<evidence type="ECO:0000313" key="2">
    <source>
        <dbReference type="Proteomes" id="UP001567350"/>
    </source>
</evidence>
<protein>
    <submittedName>
        <fullName evidence="1">Uncharacterized protein</fullName>
    </submittedName>
</protein>
<proteinExistence type="predicted"/>
<name>A0ABV4IBA0_9BURK</name>